<dbReference type="GeneID" id="83202608"/>
<dbReference type="InterPro" id="IPR036322">
    <property type="entry name" value="WD40_repeat_dom_sf"/>
</dbReference>
<dbReference type="InterPro" id="IPR019417">
    <property type="entry name" value="DUF2415"/>
</dbReference>
<feature type="compositionally biased region" description="Basic and acidic residues" evidence="1">
    <location>
        <begin position="395"/>
        <end position="411"/>
    </location>
</feature>
<dbReference type="Pfam" id="PF10313">
    <property type="entry name" value="DUF2415"/>
    <property type="match status" value="1"/>
</dbReference>
<comment type="caution">
    <text evidence="3">The sequence shown here is derived from an EMBL/GenBank/DDBJ whole genome shotgun (WGS) entry which is preliminary data.</text>
</comment>
<accession>A0A9W9P2Y9</accession>
<dbReference type="OrthoDB" id="418169at2759"/>
<reference evidence="3" key="2">
    <citation type="journal article" date="2023" name="IMA Fungus">
        <title>Comparative genomic study of the Penicillium genus elucidates a diverse pangenome and 15 lateral gene transfer events.</title>
        <authorList>
            <person name="Petersen C."/>
            <person name="Sorensen T."/>
            <person name="Nielsen M.R."/>
            <person name="Sondergaard T.E."/>
            <person name="Sorensen J.L."/>
            <person name="Fitzpatrick D.A."/>
            <person name="Frisvad J.C."/>
            <person name="Nielsen K.L."/>
        </authorList>
    </citation>
    <scope>NUCLEOTIDE SEQUENCE</scope>
    <source>
        <strain evidence="3">IBT 19713</strain>
    </source>
</reference>
<proteinExistence type="predicted"/>
<dbReference type="InterPro" id="IPR015943">
    <property type="entry name" value="WD40/YVTN_repeat-like_dom_sf"/>
</dbReference>
<evidence type="ECO:0000259" key="2">
    <source>
        <dbReference type="Pfam" id="PF10313"/>
    </source>
</evidence>
<dbReference type="Proteomes" id="UP001150941">
    <property type="component" value="Unassembled WGS sequence"/>
</dbReference>
<gene>
    <name evidence="3" type="ORF">N7468_006009</name>
</gene>
<feature type="compositionally biased region" description="Polar residues" evidence="1">
    <location>
        <begin position="509"/>
        <end position="518"/>
    </location>
</feature>
<dbReference type="AlphaFoldDB" id="A0A9W9P2Y9"/>
<feature type="compositionally biased region" description="Basic and acidic residues" evidence="1">
    <location>
        <begin position="585"/>
        <end position="602"/>
    </location>
</feature>
<feature type="region of interest" description="Disordered" evidence="1">
    <location>
        <begin position="443"/>
        <end position="529"/>
    </location>
</feature>
<dbReference type="SUPFAM" id="SSF50978">
    <property type="entry name" value="WD40 repeat-like"/>
    <property type="match status" value="1"/>
</dbReference>
<feature type="compositionally biased region" description="Basic and acidic residues" evidence="1">
    <location>
        <begin position="443"/>
        <end position="452"/>
    </location>
</feature>
<name>A0A9W9P2Y9_9EURO</name>
<protein>
    <recommendedName>
        <fullName evidence="2">DUF2415 domain-containing protein</fullName>
    </recommendedName>
</protein>
<evidence type="ECO:0000313" key="3">
    <source>
        <dbReference type="EMBL" id="KAJ5233053.1"/>
    </source>
</evidence>
<evidence type="ECO:0000256" key="1">
    <source>
        <dbReference type="SAM" id="MobiDB-lite"/>
    </source>
</evidence>
<feature type="domain" description="DUF2415" evidence="2">
    <location>
        <begin position="314"/>
        <end position="353"/>
    </location>
</feature>
<sequence length="726" mass="81459">MALDSIFHPQLRHYISTADPDRIYVVIERTIYVIHISLQKKESIATIPFEPRCLAAGFGWIAVGGPDNGECAYLKINETELQVRDDFSPFNSSDVDSALPIDLDIPSRLSSPASANDGPSFRYRPRRRLAELALHKIGSNIVNSVTIHRFPAKGENGLHEDVLILSNNDKSVTIYSLTRSKVLTLIQHPYAMNYATISPDQTILAAVGDENRAYFYAISRNWESTVTTDASGNLPDWEWELLRCVEMDIGSRVDDACCFTIAFSPSGHLCAIGSQSGVVTVLDVELIHQTADNVDLADPVIYQFSSTRSHAEGGAVRCLTFSPEPWDLLVWLEGHGRAGVADVRQGFLRRQVLQLDLDDPSLQDTHLDILPESADMSFLEDLNSPDTGTPRRYHQGNDHLAGRGDDPRHPSLRENLIQDLTERERLIMEFLNTARWTTRLEDGLTERPERPARAPPPHNLPPRTRHRESEDGSPASPPLTLDPAEAIQDEQSGRPASGTPTRQWHARRQSSVILSQESRPSEAGASSYDRQPSVYLNWTMSPSELQSTASDNPTRASTAARSNRPFSPALDLGISPEALARLRSQRSDSTPRRADRAPVTERRFDTARLSSHEVRASLIAERHRRQRQLPSETYGRTASERDHRQRQHDLFFEQTHSPRWIRNIINDLPDRSMMHASGTRAEEPDATAGVGWGADGRTLYIATLEGIFEFQLNIHDRKTFPVFSYR</sequence>
<feature type="region of interest" description="Disordered" evidence="1">
    <location>
        <begin position="544"/>
        <end position="602"/>
    </location>
</feature>
<reference evidence="3" key="1">
    <citation type="submission" date="2022-11" db="EMBL/GenBank/DDBJ databases">
        <authorList>
            <person name="Petersen C."/>
        </authorList>
    </citation>
    <scope>NUCLEOTIDE SEQUENCE</scope>
    <source>
        <strain evidence="3">IBT 19713</strain>
    </source>
</reference>
<dbReference type="RefSeq" id="XP_058331045.1">
    <property type="nucleotide sequence ID" value="XM_058475305.1"/>
</dbReference>
<dbReference type="Gene3D" id="2.130.10.10">
    <property type="entry name" value="YVTN repeat-like/Quinoprotein amine dehydrogenase"/>
    <property type="match status" value="1"/>
</dbReference>
<organism evidence="3 4">
    <name type="scientific">Penicillium chermesinum</name>
    <dbReference type="NCBI Taxonomy" id="63820"/>
    <lineage>
        <taxon>Eukaryota</taxon>
        <taxon>Fungi</taxon>
        <taxon>Dikarya</taxon>
        <taxon>Ascomycota</taxon>
        <taxon>Pezizomycotina</taxon>
        <taxon>Eurotiomycetes</taxon>
        <taxon>Eurotiomycetidae</taxon>
        <taxon>Eurotiales</taxon>
        <taxon>Aspergillaceae</taxon>
        <taxon>Penicillium</taxon>
    </lineage>
</organism>
<evidence type="ECO:0000313" key="4">
    <source>
        <dbReference type="Proteomes" id="UP001150941"/>
    </source>
</evidence>
<feature type="region of interest" description="Disordered" evidence="1">
    <location>
        <begin position="378"/>
        <end position="411"/>
    </location>
</feature>
<feature type="compositionally biased region" description="Polar residues" evidence="1">
    <location>
        <begin position="544"/>
        <end position="565"/>
    </location>
</feature>
<dbReference type="PANTHER" id="PTHR43991">
    <property type="entry name" value="WD REPEAT PROTEIN (AFU_ORTHOLOGUE AFUA_8G05640)-RELATED"/>
    <property type="match status" value="1"/>
</dbReference>
<keyword evidence="4" id="KW-1185">Reference proteome</keyword>
<feature type="region of interest" description="Disordered" evidence="1">
    <location>
        <begin position="616"/>
        <end position="645"/>
    </location>
</feature>
<dbReference type="PANTHER" id="PTHR43991:SF9">
    <property type="entry name" value="DUF2415 DOMAIN-CONTAINING PROTEIN"/>
    <property type="match status" value="1"/>
</dbReference>
<dbReference type="EMBL" id="JAPQKS010000004">
    <property type="protein sequence ID" value="KAJ5233053.1"/>
    <property type="molecule type" value="Genomic_DNA"/>
</dbReference>